<protein>
    <submittedName>
        <fullName evidence="2">Uncharacterized protein</fullName>
    </submittedName>
</protein>
<organism evidence="2 3">
    <name type="scientific">Iphiclides podalirius</name>
    <name type="common">scarce swallowtail</name>
    <dbReference type="NCBI Taxonomy" id="110791"/>
    <lineage>
        <taxon>Eukaryota</taxon>
        <taxon>Metazoa</taxon>
        <taxon>Ecdysozoa</taxon>
        <taxon>Arthropoda</taxon>
        <taxon>Hexapoda</taxon>
        <taxon>Insecta</taxon>
        <taxon>Pterygota</taxon>
        <taxon>Neoptera</taxon>
        <taxon>Endopterygota</taxon>
        <taxon>Lepidoptera</taxon>
        <taxon>Glossata</taxon>
        <taxon>Ditrysia</taxon>
        <taxon>Papilionoidea</taxon>
        <taxon>Papilionidae</taxon>
        <taxon>Papilioninae</taxon>
        <taxon>Iphiclides</taxon>
    </lineage>
</organism>
<keyword evidence="1" id="KW-0732">Signal</keyword>
<dbReference type="EMBL" id="OW152824">
    <property type="protein sequence ID" value="CAH2040119.1"/>
    <property type="molecule type" value="Genomic_DNA"/>
</dbReference>
<reference evidence="2" key="1">
    <citation type="submission" date="2022-03" db="EMBL/GenBank/DDBJ databases">
        <authorList>
            <person name="Martin H S."/>
        </authorList>
    </citation>
    <scope>NUCLEOTIDE SEQUENCE</scope>
</reference>
<proteinExistence type="predicted"/>
<keyword evidence="3" id="KW-1185">Reference proteome</keyword>
<feature type="signal peptide" evidence="1">
    <location>
        <begin position="1"/>
        <end position="21"/>
    </location>
</feature>
<evidence type="ECO:0000313" key="3">
    <source>
        <dbReference type="Proteomes" id="UP000837857"/>
    </source>
</evidence>
<sequence length="226" mass="24793">MYGYIVFGLLIFFVIFAYVDHEGQYTSTASAIKQIWSGSCRLSCRNKKSVPLGGGGNVQLSDDESAMSSRADPGNSCVCASCPCELVENVLDTCSPVARFYAAIVEAIFLAYYDFICACTDLYERGQISIQNKETAQRILQNGAKHQATVFTFDESAKIVIKRAEDKGPLDAEQGTSNANEVKEDVTKTKVAIERPDEVEDNSCPSCVEKGFTCIGRCPAERFKRV</sequence>
<feature type="chain" id="PRO_5045626528" evidence="1">
    <location>
        <begin position="22"/>
        <end position="226"/>
    </location>
</feature>
<evidence type="ECO:0000313" key="2">
    <source>
        <dbReference type="EMBL" id="CAH2040119.1"/>
    </source>
</evidence>
<accession>A0ABN8HRF0</accession>
<name>A0ABN8HRF0_9NEOP</name>
<feature type="non-terminal residue" evidence="2">
    <location>
        <position position="226"/>
    </location>
</feature>
<dbReference type="Proteomes" id="UP000837857">
    <property type="component" value="Chromosome 12"/>
</dbReference>
<gene>
    <name evidence="2" type="ORF">IPOD504_LOCUS2295</name>
</gene>
<evidence type="ECO:0000256" key="1">
    <source>
        <dbReference type="SAM" id="SignalP"/>
    </source>
</evidence>